<keyword evidence="1" id="KW-0472">Membrane</keyword>
<dbReference type="SUPFAM" id="SSF54523">
    <property type="entry name" value="Pili subunits"/>
    <property type="match status" value="1"/>
</dbReference>
<evidence type="ECO:0000313" key="3">
    <source>
        <dbReference type="EMBL" id="MBO8430664.1"/>
    </source>
</evidence>
<gene>
    <name evidence="3" type="ORF">IAC76_04690</name>
</gene>
<reference evidence="3" key="2">
    <citation type="journal article" date="2021" name="PeerJ">
        <title>Extensive microbial diversity within the chicken gut microbiome revealed by metagenomics and culture.</title>
        <authorList>
            <person name="Gilroy R."/>
            <person name="Ravi A."/>
            <person name="Getino M."/>
            <person name="Pursley I."/>
            <person name="Horton D.L."/>
            <person name="Alikhan N.F."/>
            <person name="Baker D."/>
            <person name="Gharbi K."/>
            <person name="Hall N."/>
            <person name="Watson M."/>
            <person name="Adriaenssens E.M."/>
            <person name="Foster-Nyarko E."/>
            <person name="Jarju S."/>
            <person name="Secka A."/>
            <person name="Antonio M."/>
            <person name="Oren A."/>
            <person name="Chaudhuri R.R."/>
            <person name="La Ragione R."/>
            <person name="Hildebrand F."/>
            <person name="Pallen M.J."/>
        </authorList>
    </citation>
    <scope>NUCLEOTIDE SEQUENCE</scope>
    <source>
        <strain evidence="3">10192</strain>
    </source>
</reference>
<keyword evidence="1" id="KW-0812">Transmembrane</keyword>
<feature type="domain" description="DUF6613" evidence="2">
    <location>
        <begin position="33"/>
        <end position="229"/>
    </location>
</feature>
<keyword evidence="1" id="KW-1133">Transmembrane helix</keyword>
<dbReference type="Pfam" id="PF20318">
    <property type="entry name" value="DUF6613"/>
    <property type="match status" value="1"/>
</dbReference>
<dbReference type="Proteomes" id="UP000823632">
    <property type="component" value="Unassembled WGS sequence"/>
</dbReference>
<dbReference type="Pfam" id="PF07963">
    <property type="entry name" value="N_methyl"/>
    <property type="match status" value="1"/>
</dbReference>
<comment type="caution">
    <text evidence="3">The sequence shown here is derived from an EMBL/GenBank/DDBJ whole genome shotgun (WGS) entry which is preliminary data.</text>
</comment>
<proteinExistence type="predicted"/>
<dbReference type="EMBL" id="JADIND010000098">
    <property type="protein sequence ID" value="MBO8430664.1"/>
    <property type="molecule type" value="Genomic_DNA"/>
</dbReference>
<accession>A0A9D9DSU6</accession>
<evidence type="ECO:0000259" key="2">
    <source>
        <dbReference type="Pfam" id="PF20318"/>
    </source>
</evidence>
<evidence type="ECO:0000256" key="1">
    <source>
        <dbReference type="SAM" id="Phobius"/>
    </source>
</evidence>
<dbReference type="AlphaFoldDB" id="A0A9D9DSU6"/>
<reference evidence="3" key="1">
    <citation type="submission" date="2020-10" db="EMBL/GenBank/DDBJ databases">
        <authorList>
            <person name="Gilroy R."/>
        </authorList>
    </citation>
    <scope>NUCLEOTIDE SEQUENCE</scope>
    <source>
        <strain evidence="3">10192</strain>
    </source>
</reference>
<protein>
    <submittedName>
        <fullName evidence="3">Type II secretion system protein</fullName>
    </submittedName>
</protein>
<evidence type="ECO:0000313" key="4">
    <source>
        <dbReference type="Proteomes" id="UP000823632"/>
    </source>
</evidence>
<dbReference type="InterPro" id="IPR045584">
    <property type="entry name" value="Pilin-like"/>
</dbReference>
<dbReference type="Gene3D" id="3.30.700.10">
    <property type="entry name" value="Glycoprotein, Type 4 Pilin"/>
    <property type="match status" value="1"/>
</dbReference>
<name>A0A9D9DSU6_9BACT</name>
<organism evidence="3 4">
    <name type="scientific">Candidatus Scatousia excrementipullorum</name>
    <dbReference type="NCBI Taxonomy" id="2840936"/>
    <lineage>
        <taxon>Bacteria</taxon>
        <taxon>Candidatus Scatousia</taxon>
    </lineage>
</organism>
<feature type="transmembrane region" description="Helical" evidence="1">
    <location>
        <begin position="12"/>
        <end position="33"/>
    </location>
</feature>
<dbReference type="InterPro" id="IPR046721">
    <property type="entry name" value="DUF6613"/>
</dbReference>
<sequence length="231" mass="26149">MKNTIRQAFTLAEVLITLGIIGIVAAMTLPGVMTDYKKKEIPVRLLKFSSTLQNAFNLATIDYGSSVNWNFPSMQNDPDQTNLFVNTYIFPYLTGLRACDADEKKCQRIAKSLYGGNGNDRMPVYIFSDGSCFGMITGGSSDLASQLHFIYDYNCLGKPNEYDKDIFTFYLRQREGKAPKLYAGNFPVLNAHSRQDFLELCKNHESTHHSGICAALIEYDGWEIRDDYPWL</sequence>
<dbReference type="NCBIfam" id="TIGR02532">
    <property type="entry name" value="IV_pilin_GFxxxE"/>
    <property type="match status" value="1"/>
</dbReference>
<dbReference type="InterPro" id="IPR012902">
    <property type="entry name" value="N_methyl_site"/>
</dbReference>